<dbReference type="AlphaFoldDB" id="A0AAN6G948"/>
<organism evidence="2 3">
    <name type="scientific">Tilletia horrida</name>
    <dbReference type="NCBI Taxonomy" id="155126"/>
    <lineage>
        <taxon>Eukaryota</taxon>
        <taxon>Fungi</taxon>
        <taxon>Dikarya</taxon>
        <taxon>Basidiomycota</taxon>
        <taxon>Ustilaginomycotina</taxon>
        <taxon>Exobasidiomycetes</taxon>
        <taxon>Tilletiales</taxon>
        <taxon>Tilletiaceae</taxon>
        <taxon>Tilletia</taxon>
    </lineage>
</organism>
<feature type="transmembrane region" description="Helical" evidence="1">
    <location>
        <begin position="130"/>
        <end position="151"/>
    </location>
</feature>
<keyword evidence="1" id="KW-1133">Transmembrane helix</keyword>
<proteinExistence type="predicted"/>
<name>A0AAN6G948_9BASI</name>
<accession>A0AAN6G948</accession>
<sequence>MHLSLRDVNQRVCGKTPVGILNLKPNTGACAVQVDNPNTTFQQTIQQCCKGAQVIYADDQSQAVPIQYACKAYCEYPLALGDPYPPKATPEFFGCFTNAGFPNQTGFCQDGRTANDTGAASLSLTRQPQLTSALVTIASVLLVLPLATFAIGM</sequence>
<comment type="caution">
    <text evidence="2">The sequence shown here is derived from an EMBL/GenBank/DDBJ whole genome shotgun (WGS) entry which is preliminary data.</text>
</comment>
<keyword evidence="1" id="KW-0812">Transmembrane</keyword>
<evidence type="ECO:0000256" key="1">
    <source>
        <dbReference type="SAM" id="Phobius"/>
    </source>
</evidence>
<evidence type="ECO:0000313" key="2">
    <source>
        <dbReference type="EMBL" id="KAK0527886.1"/>
    </source>
</evidence>
<gene>
    <name evidence="2" type="ORF">OC842_004726</name>
</gene>
<evidence type="ECO:0000313" key="3">
    <source>
        <dbReference type="Proteomes" id="UP001176521"/>
    </source>
</evidence>
<protein>
    <submittedName>
        <fullName evidence="2">Uncharacterized protein</fullName>
    </submittedName>
</protein>
<keyword evidence="3" id="KW-1185">Reference proteome</keyword>
<dbReference type="EMBL" id="JAPDMQ010000293">
    <property type="protein sequence ID" value="KAK0527886.1"/>
    <property type="molecule type" value="Genomic_DNA"/>
</dbReference>
<keyword evidence="1" id="KW-0472">Membrane</keyword>
<dbReference type="Proteomes" id="UP001176521">
    <property type="component" value="Unassembled WGS sequence"/>
</dbReference>
<reference evidence="2" key="1">
    <citation type="journal article" date="2023" name="PhytoFront">
        <title>Draft Genome Resources of Seven Strains of Tilletia horrida, Causal Agent of Kernel Smut of Rice.</title>
        <authorList>
            <person name="Khanal S."/>
            <person name="Antony Babu S."/>
            <person name="Zhou X.G."/>
        </authorList>
    </citation>
    <scope>NUCLEOTIDE SEQUENCE</scope>
    <source>
        <strain evidence="2">TX3</strain>
    </source>
</reference>